<reference evidence="2 4" key="1">
    <citation type="journal article" date="2008" name="Science">
        <title>The Physcomitrella genome reveals evolutionary insights into the conquest of land by plants.</title>
        <authorList>
            <person name="Rensing S."/>
            <person name="Lang D."/>
            <person name="Zimmer A."/>
            <person name="Terry A."/>
            <person name="Salamov A."/>
            <person name="Shapiro H."/>
            <person name="Nishiyama T."/>
            <person name="Perroud P.-F."/>
            <person name="Lindquist E."/>
            <person name="Kamisugi Y."/>
            <person name="Tanahashi T."/>
            <person name="Sakakibara K."/>
            <person name="Fujita T."/>
            <person name="Oishi K."/>
            <person name="Shin-I T."/>
            <person name="Kuroki Y."/>
            <person name="Toyoda A."/>
            <person name="Suzuki Y."/>
            <person name="Hashimoto A."/>
            <person name="Yamaguchi K."/>
            <person name="Sugano A."/>
            <person name="Kohara Y."/>
            <person name="Fujiyama A."/>
            <person name="Anterola A."/>
            <person name="Aoki S."/>
            <person name="Ashton N."/>
            <person name="Barbazuk W.B."/>
            <person name="Barker E."/>
            <person name="Bennetzen J."/>
            <person name="Bezanilla M."/>
            <person name="Blankenship R."/>
            <person name="Cho S.H."/>
            <person name="Dutcher S."/>
            <person name="Estelle M."/>
            <person name="Fawcett J.A."/>
            <person name="Gundlach H."/>
            <person name="Hanada K."/>
            <person name="Heyl A."/>
            <person name="Hicks K.A."/>
            <person name="Hugh J."/>
            <person name="Lohr M."/>
            <person name="Mayer K."/>
            <person name="Melkozernov A."/>
            <person name="Murata T."/>
            <person name="Nelson D."/>
            <person name="Pils B."/>
            <person name="Prigge M."/>
            <person name="Reiss B."/>
            <person name="Renner T."/>
            <person name="Rombauts S."/>
            <person name="Rushton P."/>
            <person name="Sanderfoot A."/>
            <person name="Schween G."/>
            <person name="Shiu S.-H."/>
            <person name="Stueber K."/>
            <person name="Theodoulou F.L."/>
            <person name="Tu H."/>
            <person name="Van de Peer Y."/>
            <person name="Verrier P.J."/>
            <person name="Waters E."/>
            <person name="Wood A."/>
            <person name="Yang L."/>
            <person name="Cove D."/>
            <person name="Cuming A."/>
            <person name="Hasebe M."/>
            <person name="Lucas S."/>
            <person name="Mishler D.B."/>
            <person name="Reski R."/>
            <person name="Grigoriev I."/>
            <person name="Quatrano R.S."/>
            <person name="Boore J.L."/>
        </authorList>
    </citation>
    <scope>NUCLEOTIDE SEQUENCE [LARGE SCALE GENOMIC DNA]</scope>
    <source>
        <strain evidence="3 4">cv. Gransden 2004</strain>
    </source>
</reference>
<evidence type="ECO:0000313" key="4">
    <source>
        <dbReference type="Proteomes" id="UP000006727"/>
    </source>
</evidence>
<reference evidence="3" key="3">
    <citation type="submission" date="2020-12" db="UniProtKB">
        <authorList>
            <consortium name="EnsemblPlants"/>
        </authorList>
    </citation>
    <scope>IDENTIFICATION</scope>
</reference>
<feature type="compositionally biased region" description="Basic residues" evidence="1">
    <location>
        <begin position="179"/>
        <end position="188"/>
    </location>
</feature>
<dbReference type="EMBL" id="ABEU02000006">
    <property type="protein sequence ID" value="PNR52137.1"/>
    <property type="molecule type" value="Genomic_DNA"/>
</dbReference>
<feature type="region of interest" description="Disordered" evidence="1">
    <location>
        <begin position="1"/>
        <end position="64"/>
    </location>
</feature>
<feature type="compositionally biased region" description="Basic and acidic residues" evidence="1">
    <location>
        <begin position="30"/>
        <end position="45"/>
    </location>
</feature>
<protein>
    <submittedName>
        <fullName evidence="2 3">Uncharacterized protein</fullName>
    </submittedName>
</protein>
<evidence type="ECO:0000313" key="2">
    <source>
        <dbReference type="EMBL" id="PNR52137.1"/>
    </source>
</evidence>
<accession>A0A2K1KED2</accession>
<dbReference type="EnsemblPlants" id="Pp3c6_4920V3.1">
    <property type="protein sequence ID" value="PAC:32977599.CDS.1"/>
    <property type="gene ID" value="Pp3c6_4920"/>
</dbReference>
<dbReference type="PaxDb" id="3218-PP1S448_7V6.1"/>
<reference evidence="2 4" key="2">
    <citation type="journal article" date="2018" name="Plant J.">
        <title>The Physcomitrella patens chromosome-scale assembly reveals moss genome structure and evolution.</title>
        <authorList>
            <person name="Lang D."/>
            <person name="Ullrich K.K."/>
            <person name="Murat F."/>
            <person name="Fuchs J."/>
            <person name="Jenkins J."/>
            <person name="Haas F.B."/>
            <person name="Piednoel M."/>
            <person name="Gundlach H."/>
            <person name="Van Bel M."/>
            <person name="Meyberg R."/>
            <person name="Vives C."/>
            <person name="Morata J."/>
            <person name="Symeonidi A."/>
            <person name="Hiss M."/>
            <person name="Muchero W."/>
            <person name="Kamisugi Y."/>
            <person name="Saleh O."/>
            <person name="Blanc G."/>
            <person name="Decker E.L."/>
            <person name="van Gessel N."/>
            <person name="Grimwood J."/>
            <person name="Hayes R.D."/>
            <person name="Graham S.W."/>
            <person name="Gunter L.E."/>
            <person name="McDaniel S.F."/>
            <person name="Hoernstein S.N.W."/>
            <person name="Larsson A."/>
            <person name="Li F.W."/>
            <person name="Perroud P.F."/>
            <person name="Phillips J."/>
            <person name="Ranjan P."/>
            <person name="Rokshar D.S."/>
            <person name="Rothfels C.J."/>
            <person name="Schneider L."/>
            <person name="Shu S."/>
            <person name="Stevenson D.W."/>
            <person name="Thummler F."/>
            <person name="Tillich M."/>
            <person name="Villarreal Aguilar J.C."/>
            <person name="Widiez T."/>
            <person name="Wong G.K."/>
            <person name="Wymore A."/>
            <person name="Zhang Y."/>
            <person name="Zimmer A.D."/>
            <person name="Quatrano R.S."/>
            <person name="Mayer K.F.X."/>
            <person name="Goodstein D."/>
            <person name="Casacuberta J.M."/>
            <person name="Vandepoele K."/>
            <person name="Reski R."/>
            <person name="Cuming A.C."/>
            <person name="Tuskan G.A."/>
            <person name="Maumus F."/>
            <person name="Salse J."/>
            <person name="Schmutz J."/>
            <person name="Rensing S.A."/>
        </authorList>
    </citation>
    <scope>NUCLEOTIDE SEQUENCE [LARGE SCALE GENOMIC DNA]</scope>
    <source>
        <strain evidence="3 4">cv. Gransden 2004</strain>
    </source>
</reference>
<name>A0A2K1KED2_PHYPA</name>
<dbReference type="Gramene" id="Pp3c6_4920V3.1">
    <property type="protein sequence ID" value="PAC:32977599.CDS.1"/>
    <property type="gene ID" value="Pp3c6_4920"/>
</dbReference>
<organism evidence="2">
    <name type="scientific">Physcomitrium patens</name>
    <name type="common">Spreading-leaved earth moss</name>
    <name type="synonym">Physcomitrella patens</name>
    <dbReference type="NCBI Taxonomy" id="3218"/>
    <lineage>
        <taxon>Eukaryota</taxon>
        <taxon>Viridiplantae</taxon>
        <taxon>Streptophyta</taxon>
        <taxon>Embryophyta</taxon>
        <taxon>Bryophyta</taxon>
        <taxon>Bryophytina</taxon>
        <taxon>Bryopsida</taxon>
        <taxon>Funariidae</taxon>
        <taxon>Funariales</taxon>
        <taxon>Funariaceae</taxon>
        <taxon>Physcomitrium</taxon>
    </lineage>
</organism>
<dbReference type="InParanoid" id="A0A2K1KED2"/>
<feature type="region of interest" description="Disordered" evidence="1">
    <location>
        <begin position="99"/>
        <end position="121"/>
    </location>
</feature>
<sequence length="199" mass="21200">MLTAHSTHSEAGLPACLARHPNPQENQCDGDGRTDGRMPKNEQTNERAINGASSTTTTTNASDRWLSRGRSIRINPCRARVSGDHVAVVAYSNSTPVGSTAGGGGEGGAWQPGKGKGKGRAAPGLGGEFLRRRPPLHPSTPLYPGSAVLWSAGGEQSSRPFRVGVTAGIITITRNTKPSCRRRRSWKRRSTEDDDCDQD</sequence>
<proteinExistence type="predicted"/>
<feature type="region of interest" description="Disordered" evidence="1">
    <location>
        <begin position="176"/>
        <end position="199"/>
    </location>
</feature>
<evidence type="ECO:0000256" key="1">
    <source>
        <dbReference type="SAM" id="MobiDB-lite"/>
    </source>
</evidence>
<dbReference type="Proteomes" id="UP000006727">
    <property type="component" value="Chromosome 6"/>
</dbReference>
<feature type="compositionally biased region" description="Gly residues" evidence="1">
    <location>
        <begin position="100"/>
        <end position="110"/>
    </location>
</feature>
<keyword evidence="4" id="KW-1185">Reference proteome</keyword>
<evidence type="ECO:0000313" key="3">
    <source>
        <dbReference type="EnsemblPlants" id="PAC:32977599.CDS.1"/>
    </source>
</evidence>
<gene>
    <name evidence="2" type="ORF">PHYPA_008511</name>
</gene>
<dbReference type="AlphaFoldDB" id="A0A2K1KED2"/>